<dbReference type="EMBL" id="CP017754">
    <property type="protein sequence ID" value="AOZ06569.1"/>
    <property type="molecule type" value="Genomic_DNA"/>
</dbReference>
<keyword evidence="1" id="KW-0805">Transcription regulation</keyword>
<dbReference type="PANTHER" id="PTHR30204:SF94">
    <property type="entry name" value="HEAVY METAL-DEPENDENT TRANSCRIPTIONAL REGULATOR HI_0293-RELATED"/>
    <property type="match status" value="1"/>
</dbReference>
<dbReference type="InterPro" id="IPR009061">
    <property type="entry name" value="DNA-bd_dom_put_sf"/>
</dbReference>
<keyword evidence="2" id="KW-0238">DNA-binding</keyword>
<protein>
    <submittedName>
        <fullName evidence="5">MerR family transcriptional regulator</fullName>
    </submittedName>
</protein>
<dbReference type="PROSITE" id="PS00552">
    <property type="entry name" value="HTH_MERR_1"/>
    <property type="match status" value="1"/>
</dbReference>
<evidence type="ECO:0000313" key="5">
    <source>
        <dbReference type="EMBL" id="AOZ06569.1"/>
    </source>
</evidence>
<feature type="domain" description="HTH merR-type" evidence="4">
    <location>
        <begin position="1"/>
        <end position="69"/>
    </location>
</feature>
<dbReference type="Gene3D" id="1.10.1660.10">
    <property type="match status" value="1"/>
</dbReference>
<dbReference type="SUPFAM" id="SSF46955">
    <property type="entry name" value="Putative DNA-binding domain"/>
    <property type="match status" value="1"/>
</dbReference>
<dbReference type="InterPro" id="IPR047057">
    <property type="entry name" value="MerR_fam"/>
</dbReference>
<reference evidence="5 6" key="1">
    <citation type="submission" date="2016-10" db="EMBL/GenBank/DDBJ databases">
        <title>Complete genome sequences of three Cupriavidus strains isolated from various Malaysian environments.</title>
        <authorList>
            <person name="Abdullah A.A.-A."/>
            <person name="Shafie N.A.H."/>
            <person name="Lau N.S."/>
        </authorList>
    </citation>
    <scope>NUCLEOTIDE SEQUENCE [LARGE SCALE GENOMIC DNA]</scope>
    <source>
        <strain evidence="5 6">USMAA1020</strain>
    </source>
</reference>
<accession>A0ABM6F4Z6</accession>
<organism evidence="5 6">
    <name type="scientific">Cupriavidus malaysiensis</name>
    <dbReference type="NCBI Taxonomy" id="367825"/>
    <lineage>
        <taxon>Bacteria</taxon>
        <taxon>Pseudomonadati</taxon>
        <taxon>Pseudomonadota</taxon>
        <taxon>Betaproteobacteria</taxon>
        <taxon>Burkholderiales</taxon>
        <taxon>Burkholderiaceae</taxon>
        <taxon>Cupriavidus</taxon>
    </lineage>
</organism>
<keyword evidence="6" id="KW-1185">Reference proteome</keyword>
<dbReference type="SMART" id="SM00422">
    <property type="entry name" value="HTH_MERR"/>
    <property type="match status" value="1"/>
</dbReference>
<dbReference type="Pfam" id="PF13411">
    <property type="entry name" value="MerR_1"/>
    <property type="match status" value="1"/>
</dbReference>
<gene>
    <name evidence="5" type="ORF">BKK80_12635</name>
</gene>
<dbReference type="InterPro" id="IPR000551">
    <property type="entry name" value="MerR-type_HTH_dom"/>
</dbReference>
<sequence>MKIGELARLSGIAASRIRFYEAAGLLRPALRHANGYREYAQESLTRLQIILRAQGAGFSLDEIRSLLPPDLGQWPREEILQALRRKVDEIEALQRQLAQSRSGLLALIEDIDGSGEHIGGEDCAARARQVLERIETADAAPGPVEAPMRRRRRQA</sequence>
<evidence type="ECO:0000256" key="2">
    <source>
        <dbReference type="ARBA" id="ARBA00023125"/>
    </source>
</evidence>
<evidence type="ECO:0000259" key="4">
    <source>
        <dbReference type="PROSITE" id="PS50937"/>
    </source>
</evidence>
<dbReference type="RefSeq" id="WP_071038292.1">
    <property type="nucleotide sequence ID" value="NZ_CP017754.1"/>
</dbReference>
<dbReference type="PROSITE" id="PS50937">
    <property type="entry name" value="HTH_MERR_2"/>
    <property type="match status" value="1"/>
</dbReference>
<dbReference type="Proteomes" id="UP000177515">
    <property type="component" value="Chromosome 1"/>
</dbReference>
<evidence type="ECO:0000256" key="1">
    <source>
        <dbReference type="ARBA" id="ARBA00023015"/>
    </source>
</evidence>
<name>A0ABM6F4Z6_9BURK</name>
<keyword evidence="3" id="KW-0804">Transcription</keyword>
<dbReference type="PRINTS" id="PR00040">
    <property type="entry name" value="HTHMERR"/>
</dbReference>
<dbReference type="PANTHER" id="PTHR30204">
    <property type="entry name" value="REDOX-CYCLING DRUG-SENSING TRANSCRIPTIONAL ACTIVATOR SOXR"/>
    <property type="match status" value="1"/>
</dbReference>
<proteinExistence type="predicted"/>
<evidence type="ECO:0000313" key="6">
    <source>
        <dbReference type="Proteomes" id="UP000177515"/>
    </source>
</evidence>
<evidence type="ECO:0000256" key="3">
    <source>
        <dbReference type="ARBA" id="ARBA00023163"/>
    </source>
</evidence>